<keyword evidence="3" id="KW-1015">Disulfide bond</keyword>
<dbReference type="Gene3D" id="3.40.30.10">
    <property type="entry name" value="Glutaredoxin"/>
    <property type="match status" value="1"/>
</dbReference>
<dbReference type="PANTHER" id="PTHR42852">
    <property type="entry name" value="THIOL:DISULFIDE INTERCHANGE PROTEIN DSBE"/>
    <property type="match status" value="1"/>
</dbReference>
<dbReference type="InterPro" id="IPR000866">
    <property type="entry name" value="AhpC/TSA"/>
</dbReference>
<dbReference type="Proteomes" id="UP000625283">
    <property type="component" value="Unassembled WGS sequence"/>
</dbReference>
<dbReference type="InterPro" id="IPR050553">
    <property type="entry name" value="Thioredoxin_ResA/DsbE_sf"/>
</dbReference>
<dbReference type="InterPro" id="IPR017937">
    <property type="entry name" value="Thioredoxin_CS"/>
</dbReference>
<dbReference type="CDD" id="cd02966">
    <property type="entry name" value="TlpA_like_family"/>
    <property type="match status" value="1"/>
</dbReference>
<protein>
    <submittedName>
        <fullName evidence="6">Redoxin domain-containing protein</fullName>
    </submittedName>
</protein>
<dbReference type="PROSITE" id="PS51352">
    <property type="entry name" value="THIOREDOXIN_2"/>
    <property type="match status" value="1"/>
</dbReference>
<comment type="caution">
    <text evidence="6">The sequence shown here is derived from an EMBL/GenBank/DDBJ whole genome shotgun (WGS) entry which is preliminary data.</text>
</comment>
<dbReference type="PROSITE" id="PS00194">
    <property type="entry name" value="THIOREDOXIN_1"/>
    <property type="match status" value="1"/>
</dbReference>
<dbReference type="SUPFAM" id="SSF52833">
    <property type="entry name" value="Thioredoxin-like"/>
    <property type="match status" value="1"/>
</dbReference>
<keyword evidence="2" id="KW-0201">Cytochrome c-type biogenesis</keyword>
<dbReference type="RefSeq" id="WP_202102632.1">
    <property type="nucleotide sequence ID" value="NZ_JAERTY010000004.1"/>
</dbReference>
<keyword evidence="7" id="KW-1185">Reference proteome</keyword>
<evidence type="ECO:0000256" key="3">
    <source>
        <dbReference type="ARBA" id="ARBA00023157"/>
    </source>
</evidence>
<proteinExistence type="predicted"/>
<evidence type="ECO:0000256" key="4">
    <source>
        <dbReference type="ARBA" id="ARBA00023284"/>
    </source>
</evidence>
<sequence length="355" mass="41006">MLLVLSVLGVRAQHNYEIVGYLESGSSSDSIYLQVYDKVPKILQHTKVENRRFVLKGTTEVPRQVTIKVKGWRRSQELYVEPAGKYSIQLNEDWKLHNEVIGGQENAIRKAYENDSRLLLDTLQILGQEYEKATDDEKIDLNEKMTLVNQRWDSIKRAYIQAYPHSLAILDVMRPQLEVMSFEQLEELLNLFSDNLAYASTYQHLLDRYKEKKDERLVGTEAPSIVAKTVTGENFNLSQLRGKLVLLDFWASWCAPCRVGNKNLKPIYAQYKHKGFEIVSFSMDDKEKLWKDAIEKDGIPWIHISDLSGLKDSRTAQDYHIRSLPTIYLIDTDGRVIAQNIDKEELVGILEAKLR</sequence>
<evidence type="ECO:0000313" key="6">
    <source>
        <dbReference type="EMBL" id="MBL1408877.1"/>
    </source>
</evidence>
<dbReference type="InterPro" id="IPR036249">
    <property type="entry name" value="Thioredoxin-like_sf"/>
</dbReference>
<dbReference type="PANTHER" id="PTHR42852:SF6">
    <property type="entry name" value="THIOL:DISULFIDE INTERCHANGE PROTEIN DSBE"/>
    <property type="match status" value="1"/>
</dbReference>
<evidence type="ECO:0000259" key="5">
    <source>
        <dbReference type="PROSITE" id="PS51352"/>
    </source>
</evidence>
<organism evidence="6 7">
    <name type="scientific">Sphingobacterium faecale</name>
    <dbReference type="NCBI Taxonomy" id="2803775"/>
    <lineage>
        <taxon>Bacteria</taxon>
        <taxon>Pseudomonadati</taxon>
        <taxon>Bacteroidota</taxon>
        <taxon>Sphingobacteriia</taxon>
        <taxon>Sphingobacteriales</taxon>
        <taxon>Sphingobacteriaceae</taxon>
        <taxon>Sphingobacterium</taxon>
    </lineage>
</organism>
<gene>
    <name evidence="6" type="ORF">JKG61_08970</name>
</gene>
<dbReference type="InterPro" id="IPR013766">
    <property type="entry name" value="Thioredoxin_domain"/>
</dbReference>
<dbReference type="EMBL" id="JAERTY010000004">
    <property type="protein sequence ID" value="MBL1408877.1"/>
    <property type="molecule type" value="Genomic_DNA"/>
</dbReference>
<feature type="domain" description="Thioredoxin" evidence="5">
    <location>
        <begin position="216"/>
        <end position="355"/>
    </location>
</feature>
<name>A0ABS1R4D7_9SPHI</name>
<dbReference type="Pfam" id="PF00578">
    <property type="entry name" value="AhpC-TSA"/>
    <property type="match status" value="1"/>
</dbReference>
<evidence type="ECO:0000313" key="7">
    <source>
        <dbReference type="Proteomes" id="UP000625283"/>
    </source>
</evidence>
<accession>A0ABS1R4D7</accession>
<keyword evidence="4" id="KW-0676">Redox-active center</keyword>
<reference evidence="6 7" key="1">
    <citation type="submission" date="2021-01" db="EMBL/GenBank/DDBJ databases">
        <title>C459-1 draft genome sequence.</title>
        <authorList>
            <person name="Zhang X.-F."/>
        </authorList>
    </citation>
    <scope>NUCLEOTIDE SEQUENCE [LARGE SCALE GENOMIC DNA]</scope>
    <source>
        <strain evidence="7">C459-1</strain>
    </source>
</reference>
<comment type="subcellular location">
    <subcellularLocation>
        <location evidence="1">Cell envelope</location>
    </subcellularLocation>
</comment>
<evidence type="ECO:0000256" key="2">
    <source>
        <dbReference type="ARBA" id="ARBA00022748"/>
    </source>
</evidence>
<evidence type="ECO:0000256" key="1">
    <source>
        <dbReference type="ARBA" id="ARBA00004196"/>
    </source>
</evidence>